<feature type="region of interest" description="Disordered" evidence="6">
    <location>
        <begin position="1"/>
        <end position="26"/>
    </location>
</feature>
<feature type="region of interest" description="Disordered" evidence="6">
    <location>
        <begin position="332"/>
        <end position="385"/>
    </location>
</feature>
<evidence type="ECO:0000256" key="4">
    <source>
        <dbReference type="ARBA" id="ARBA00023242"/>
    </source>
</evidence>
<accession>A0A0H5FUJ4</accession>
<evidence type="ECO:0000256" key="5">
    <source>
        <dbReference type="ARBA" id="ARBA00024345"/>
    </source>
</evidence>
<evidence type="ECO:0000256" key="2">
    <source>
        <dbReference type="ARBA" id="ARBA00023015"/>
    </source>
</evidence>
<dbReference type="EMBL" id="LN868509">
    <property type="protein sequence ID" value="CRX79148.1"/>
    <property type="molecule type" value="Genomic_DNA"/>
</dbReference>
<protein>
    <submittedName>
        <fullName evidence="7">Uncharacterized protein</fullName>
    </submittedName>
</protein>
<dbReference type="PANTHER" id="PTHR47427:SF1">
    <property type="entry name" value="PROTEIN STE12"/>
    <property type="match status" value="1"/>
</dbReference>
<organism evidence="7">
    <name type="scientific">Leucosporidium scottii</name>
    <dbReference type="NCBI Taxonomy" id="5278"/>
    <lineage>
        <taxon>Eukaryota</taxon>
        <taxon>Fungi</taxon>
        <taxon>Dikarya</taxon>
        <taxon>Basidiomycota</taxon>
        <taxon>Pucciniomycotina</taxon>
        <taxon>Microbotryomycetes</taxon>
        <taxon>Leucosporidiales</taxon>
        <taxon>Leucosporidium</taxon>
    </lineage>
</organism>
<evidence type="ECO:0000256" key="3">
    <source>
        <dbReference type="ARBA" id="ARBA00023163"/>
    </source>
</evidence>
<dbReference type="InterPro" id="IPR003120">
    <property type="entry name" value="Ste12"/>
</dbReference>
<feature type="region of interest" description="Disordered" evidence="6">
    <location>
        <begin position="215"/>
        <end position="239"/>
    </location>
</feature>
<keyword evidence="3" id="KW-0804">Transcription</keyword>
<evidence type="ECO:0000256" key="1">
    <source>
        <dbReference type="ARBA" id="ARBA00004123"/>
    </source>
</evidence>
<dbReference type="GO" id="GO:1990527">
    <property type="term" value="C:Tec1p-Ste12p-Dig1p complex"/>
    <property type="evidence" value="ECO:0007669"/>
    <property type="project" value="TreeGrafter"/>
</dbReference>
<dbReference type="GO" id="GO:0005634">
    <property type="term" value="C:nucleus"/>
    <property type="evidence" value="ECO:0007669"/>
    <property type="project" value="UniProtKB-SubCell"/>
</dbReference>
<proteinExistence type="inferred from homology"/>
<reference evidence="7" key="1">
    <citation type="submission" date="2015-06" db="EMBL/GenBank/DDBJ databases">
        <title>Genetic Architecture Underlying Mating-Type Determination in the Yeast Leucosporidium scottii and the Evolution of Mating Systems in Basidiomycetes.</title>
        <authorList>
            <person name="Maia T.M."/>
            <person name="Lopes S."/>
            <person name="Almeida J.M.G.C.F."/>
            <person name="Rosa L.H."/>
            <person name="Sampaio J.P."/>
            <person name="Goncalves P."/>
            <person name="Coelho M.A."/>
        </authorList>
    </citation>
    <scope>NUCLEOTIDE SEQUENCE</scope>
</reference>
<comment type="subcellular location">
    <subcellularLocation>
        <location evidence="1">Nucleus</location>
    </subcellularLocation>
</comment>
<evidence type="ECO:0000256" key="6">
    <source>
        <dbReference type="SAM" id="MobiDB-lite"/>
    </source>
</evidence>
<dbReference type="Pfam" id="PF02200">
    <property type="entry name" value="STE"/>
    <property type="match status" value="1"/>
</dbReference>
<dbReference type="InterPro" id="IPR052127">
    <property type="entry name" value="STE12_transcription_factor"/>
</dbReference>
<dbReference type="GO" id="GO:0003700">
    <property type="term" value="F:DNA-binding transcription factor activity"/>
    <property type="evidence" value="ECO:0007669"/>
    <property type="project" value="InterPro"/>
</dbReference>
<keyword evidence="2" id="KW-0805">Transcription regulation</keyword>
<dbReference type="PANTHER" id="PTHR47427">
    <property type="entry name" value="PROTEIN STE12"/>
    <property type="match status" value="1"/>
</dbReference>
<dbReference type="GO" id="GO:1990526">
    <property type="term" value="C:Ste12p-Dig1p-Dig2p complex"/>
    <property type="evidence" value="ECO:0007669"/>
    <property type="project" value="TreeGrafter"/>
</dbReference>
<name>A0A0H5FUJ4_9BASI</name>
<comment type="similarity">
    <text evidence="5">Belongs to the STE12 transcription factor family.</text>
</comment>
<sequence>MATTAPSAEPSPSSPSSSLSLGDPSPSNLLEAVDKLKFFLATAPSTFPASPSSPPAPDEDRALNRFLLPTGELISCVLWNGLYHITGTDIVRALNFRFLAFGRPVRNTKKFEEGVFSDLRNLKSGTDATLEEPKSEFLELLFKHNCIRTQKKQKVFYWFSVPHDRLFLDALDRDLKREKLGQESTTEAVREPALSFRWNPNKSLFDQFTTATLDPLSLPDERSEDGPPAPSVGQQSPALPLFPVEESDFRLGQHPAQDFDQPLEQFSADQGRDDAGSNVFGAFSLFEGSPAYKQRRRPLARRNGGSLSKRPKARLRCPAAALVASDSLALPSRPSPSTLGWELKSNLPAHTPARRSSPPSSHNSDSTDQRQRQADSPPPPPPLRRATIRTLHAMWVRMVGRFSLALLDRLVPRGSRIRRAATIWAV</sequence>
<gene>
    <name evidence="7" type="ORF">ls5930a1_00176</name>
</gene>
<feature type="compositionally biased region" description="Low complexity" evidence="6">
    <location>
        <begin position="348"/>
        <end position="364"/>
    </location>
</feature>
<keyword evidence="4" id="KW-0539">Nucleus</keyword>
<dbReference type="SMART" id="SM00424">
    <property type="entry name" value="STE"/>
    <property type="match status" value="1"/>
</dbReference>
<evidence type="ECO:0000313" key="7">
    <source>
        <dbReference type="EMBL" id="CRX79148.1"/>
    </source>
</evidence>
<dbReference type="AlphaFoldDB" id="A0A0H5FUJ4"/>
<feature type="region of interest" description="Disordered" evidence="6">
    <location>
        <begin position="293"/>
        <end position="314"/>
    </location>
</feature>